<reference evidence="1 2" key="1">
    <citation type="journal article" date="2022" name="DNA Res.">
        <title>Chromosomal-level genome assembly of the orchid tree Bauhinia variegata (Leguminosae; Cercidoideae) supports the allotetraploid origin hypothesis of Bauhinia.</title>
        <authorList>
            <person name="Zhong Y."/>
            <person name="Chen Y."/>
            <person name="Zheng D."/>
            <person name="Pang J."/>
            <person name="Liu Y."/>
            <person name="Luo S."/>
            <person name="Meng S."/>
            <person name="Qian L."/>
            <person name="Wei D."/>
            <person name="Dai S."/>
            <person name="Zhou R."/>
        </authorList>
    </citation>
    <scope>NUCLEOTIDE SEQUENCE [LARGE SCALE GENOMIC DNA]</scope>
    <source>
        <strain evidence="1">BV-YZ2020</strain>
    </source>
</reference>
<dbReference type="Proteomes" id="UP000828941">
    <property type="component" value="Chromosome 7"/>
</dbReference>
<comment type="caution">
    <text evidence="1">The sequence shown here is derived from an EMBL/GenBank/DDBJ whole genome shotgun (WGS) entry which is preliminary data.</text>
</comment>
<evidence type="ECO:0000313" key="2">
    <source>
        <dbReference type="Proteomes" id="UP000828941"/>
    </source>
</evidence>
<dbReference type="EMBL" id="CM039432">
    <property type="protein sequence ID" value="KAI4331810.1"/>
    <property type="molecule type" value="Genomic_DNA"/>
</dbReference>
<name>A0ACB9N5I7_BAUVA</name>
<protein>
    <submittedName>
        <fullName evidence="1">Uncharacterized protein</fullName>
    </submittedName>
</protein>
<proteinExistence type="predicted"/>
<sequence length="97" mass="10932">MTLVEQEMNTNTAPFMARFTKSFSYYGALFDSIESITPRDHPDRVKVEEGLIKTNELGHRRLNPVKPINPGFTVKEGNGGICFGWMGQTLTVASPWR</sequence>
<gene>
    <name evidence="1" type="ORF">L6164_016765</name>
</gene>
<keyword evidence="2" id="KW-1185">Reference proteome</keyword>
<organism evidence="1 2">
    <name type="scientific">Bauhinia variegata</name>
    <name type="common">Purple orchid tree</name>
    <name type="synonym">Phanera variegata</name>
    <dbReference type="NCBI Taxonomy" id="167791"/>
    <lineage>
        <taxon>Eukaryota</taxon>
        <taxon>Viridiplantae</taxon>
        <taxon>Streptophyta</taxon>
        <taxon>Embryophyta</taxon>
        <taxon>Tracheophyta</taxon>
        <taxon>Spermatophyta</taxon>
        <taxon>Magnoliopsida</taxon>
        <taxon>eudicotyledons</taxon>
        <taxon>Gunneridae</taxon>
        <taxon>Pentapetalae</taxon>
        <taxon>rosids</taxon>
        <taxon>fabids</taxon>
        <taxon>Fabales</taxon>
        <taxon>Fabaceae</taxon>
        <taxon>Cercidoideae</taxon>
        <taxon>Cercideae</taxon>
        <taxon>Bauhiniinae</taxon>
        <taxon>Bauhinia</taxon>
    </lineage>
</organism>
<evidence type="ECO:0000313" key="1">
    <source>
        <dbReference type="EMBL" id="KAI4331810.1"/>
    </source>
</evidence>
<accession>A0ACB9N5I7</accession>